<dbReference type="CDD" id="cd00156">
    <property type="entry name" value="REC"/>
    <property type="match status" value="1"/>
</dbReference>
<dbReference type="Pfam" id="PF02518">
    <property type="entry name" value="HATPase_c"/>
    <property type="match status" value="1"/>
</dbReference>
<feature type="domain" description="PAC" evidence="14">
    <location>
        <begin position="362"/>
        <end position="414"/>
    </location>
</feature>
<dbReference type="InterPro" id="IPR000700">
    <property type="entry name" value="PAS-assoc_C"/>
</dbReference>
<evidence type="ECO:0000256" key="1">
    <source>
        <dbReference type="ARBA" id="ARBA00000085"/>
    </source>
</evidence>
<reference evidence="15 16" key="1">
    <citation type="submission" date="2009-06" db="EMBL/GenBank/DDBJ databases">
        <title>Complete sequence of Desulfovibrio salexigens DSM 2638.</title>
        <authorList>
            <consortium name="US DOE Joint Genome Institute"/>
            <person name="Lucas S."/>
            <person name="Copeland A."/>
            <person name="Lapidus A."/>
            <person name="Glavina del Rio T."/>
            <person name="Tice H."/>
            <person name="Bruce D."/>
            <person name="Goodwin L."/>
            <person name="Pitluck S."/>
            <person name="Munk A.C."/>
            <person name="Brettin T."/>
            <person name="Detter J.C."/>
            <person name="Han C."/>
            <person name="Tapia R."/>
            <person name="Larimer F."/>
            <person name="Land M."/>
            <person name="Hauser L."/>
            <person name="Kyrpides N."/>
            <person name="Anderson I."/>
            <person name="Wall J.D."/>
            <person name="Arkin A.P."/>
            <person name="Dehal P."/>
            <person name="Chivian D."/>
            <person name="Giles B."/>
            <person name="Hazen T.C."/>
        </authorList>
    </citation>
    <scope>NUCLEOTIDE SEQUENCE [LARGE SCALE GENOMIC DNA]</scope>
    <source>
        <strain evidence="16">ATCC 14822 / DSM 2638 / NCIMB 8403 / VKM B-1763</strain>
    </source>
</reference>
<evidence type="ECO:0000256" key="3">
    <source>
        <dbReference type="ARBA" id="ARBA00022553"/>
    </source>
</evidence>
<dbReference type="CDD" id="cd00082">
    <property type="entry name" value="HisKA"/>
    <property type="match status" value="1"/>
</dbReference>
<dbReference type="HOGENOM" id="CLU_000445_114_51_7"/>
<keyword evidence="16" id="KW-1185">Reference proteome</keyword>
<dbReference type="SUPFAM" id="SSF47384">
    <property type="entry name" value="Homodimeric domain of signal transducing histidine kinase"/>
    <property type="match status" value="1"/>
</dbReference>
<keyword evidence="10" id="KW-1133">Transmembrane helix</keyword>
<evidence type="ECO:0000256" key="7">
    <source>
        <dbReference type="ARBA" id="ARBA00022840"/>
    </source>
</evidence>
<dbReference type="InterPro" id="IPR003661">
    <property type="entry name" value="HisK_dim/P_dom"/>
</dbReference>
<evidence type="ECO:0000259" key="11">
    <source>
        <dbReference type="PROSITE" id="PS50109"/>
    </source>
</evidence>
<dbReference type="PANTHER" id="PTHR43065">
    <property type="entry name" value="SENSOR HISTIDINE KINASE"/>
    <property type="match status" value="1"/>
</dbReference>
<evidence type="ECO:0000259" key="14">
    <source>
        <dbReference type="PROSITE" id="PS50113"/>
    </source>
</evidence>
<dbReference type="PROSITE" id="PS50110">
    <property type="entry name" value="RESPONSE_REGULATORY"/>
    <property type="match status" value="1"/>
</dbReference>
<dbReference type="SMART" id="SM00388">
    <property type="entry name" value="HisKA"/>
    <property type="match status" value="1"/>
</dbReference>
<dbReference type="InterPro" id="IPR036890">
    <property type="entry name" value="HATPase_C_sf"/>
</dbReference>
<feature type="domain" description="PAS" evidence="13">
    <location>
        <begin position="286"/>
        <end position="346"/>
    </location>
</feature>
<dbReference type="SUPFAM" id="SSF52172">
    <property type="entry name" value="CheY-like"/>
    <property type="match status" value="1"/>
</dbReference>
<evidence type="ECO:0000256" key="5">
    <source>
        <dbReference type="ARBA" id="ARBA00022741"/>
    </source>
</evidence>
<dbReference type="AlphaFoldDB" id="C6BU06"/>
<gene>
    <name evidence="15" type="ordered locus">Desal_3669</name>
</gene>
<evidence type="ECO:0000256" key="2">
    <source>
        <dbReference type="ARBA" id="ARBA00012438"/>
    </source>
</evidence>
<dbReference type="InterPro" id="IPR004358">
    <property type="entry name" value="Sig_transdc_His_kin-like_C"/>
</dbReference>
<keyword evidence="8" id="KW-0902">Two-component regulatory system</keyword>
<dbReference type="CDD" id="cd00130">
    <property type="entry name" value="PAS"/>
    <property type="match status" value="1"/>
</dbReference>
<dbReference type="InterPro" id="IPR001610">
    <property type="entry name" value="PAC"/>
</dbReference>
<dbReference type="SUPFAM" id="SSF55785">
    <property type="entry name" value="PYP-like sensor domain (PAS domain)"/>
    <property type="match status" value="1"/>
</dbReference>
<evidence type="ECO:0000313" key="15">
    <source>
        <dbReference type="EMBL" id="ACS81715.1"/>
    </source>
</evidence>
<dbReference type="eggNOG" id="COG4191">
    <property type="taxonomic scope" value="Bacteria"/>
</dbReference>
<evidence type="ECO:0000256" key="10">
    <source>
        <dbReference type="SAM" id="Phobius"/>
    </source>
</evidence>
<dbReference type="GO" id="GO:0000155">
    <property type="term" value="F:phosphorelay sensor kinase activity"/>
    <property type="evidence" value="ECO:0007669"/>
    <property type="project" value="InterPro"/>
</dbReference>
<dbReference type="SMART" id="SM00086">
    <property type="entry name" value="PAC"/>
    <property type="match status" value="1"/>
</dbReference>
<dbReference type="InterPro" id="IPR011006">
    <property type="entry name" value="CheY-like_superfamily"/>
</dbReference>
<accession>C6BU06</accession>
<dbReference type="InterPro" id="IPR001789">
    <property type="entry name" value="Sig_transdc_resp-reg_receiver"/>
</dbReference>
<evidence type="ECO:0000259" key="13">
    <source>
        <dbReference type="PROSITE" id="PS50112"/>
    </source>
</evidence>
<name>C6BU06_MARSD</name>
<dbReference type="PROSITE" id="PS50109">
    <property type="entry name" value="HIS_KIN"/>
    <property type="match status" value="1"/>
</dbReference>
<dbReference type="RefSeq" id="WP_015853531.1">
    <property type="nucleotide sequence ID" value="NC_012881.1"/>
</dbReference>
<keyword evidence="6 15" id="KW-0418">Kinase</keyword>
<dbReference type="SMART" id="SM00387">
    <property type="entry name" value="HATPase_c"/>
    <property type="match status" value="1"/>
</dbReference>
<keyword evidence="10" id="KW-0812">Transmembrane</keyword>
<dbReference type="PRINTS" id="PR00344">
    <property type="entry name" value="BCTRLSENSOR"/>
</dbReference>
<dbReference type="EC" id="2.7.13.3" evidence="2"/>
<dbReference type="Pfam" id="PF13426">
    <property type="entry name" value="PAS_9"/>
    <property type="match status" value="1"/>
</dbReference>
<dbReference type="InterPro" id="IPR003594">
    <property type="entry name" value="HATPase_dom"/>
</dbReference>
<dbReference type="SMART" id="SM00091">
    <property type="entry name" value="PAS"/>
    <property type="match status" value="1"/>
</dbReference>
<evidence type="ECO:0000256" key="4">
    <source>
        <dbReference type="ARBA" id="ARBA00022679"/>
    </source>
</evidence>
<dbReference type="Pfam" id="PF00072">
    <property type="entry name" value="Response_reg"/>
    <property type="match status" value="1"/>
</dbReference>
<keyword evidence="7" id="KW-0067">ATP-binding</keyword>
<evidence type="ECO:0000256" key="9">
    <source>
        <dbReference type="PROSITE-ProRule" id="PRU00169"/>
    </source>
</evidence>
<keyword evidence="5" id="KW-0547">Nucleotide-binding</keyword>
<dbReference type="InterPro" id="IPR035965">
    <property type="entry name" value="PAS-like_dom_sf"/>
</dbReference>
<evidence type="ECO:0000313" key="16">
    <source>
        <dbReference type="Proteomes" id="UP000002601"/>
    </source>
</evidence>
<dbReference type="Gene3D" id="1.10.287.130">
    <property type="match status" value="1"/>
</dbReference>
<dbReference type="NCBIfam" id="TIGR00229">
    <property type="entry name" value="sensory_box"/>
    <property type="match status" value="1"/>
</dbReference>
<dbReference type="InterPro" id="IPR000014">
    <property type="entry name" value="PAS"/>
</dbReference>
<dbReference type="GO" id="GO:0005524">
    <property type="term" value="F:ATP binding"/>
    <property type="evidence" value="ECO:0007669"/>
    <property type="project" value="UniProtKB-KW"/>
</dbReference>
<keyword evidence="3 9" id="KW-0597">Phosphoprotein</keyword>
<dbReference type="STRING" id="526222.Desal_3669"/>
<dbReference type="OrthoDB" id="9813024at2"/>
<dbReference type="SUPFAM" id="SSF55874">
    <property type="entry name" value="ATPase domain of HSP90 chaperone/DNA topoisomerase II/histidine kinase"/>
    <property type="match status" value="1"/>
</dbReference>
<keyword evidence="10" id="KW-0472">Membrane</keyword>
<dbReference type="Gene3D" id="3.30.565.10">
    <property type="entry name" value="Histidine kinase-like ATPase, C-terminal domain"/>
    <property type="match status" value="1"/>
</dbReference>
<feature type="transmembrane region" description="Helical" evidence="10">
    <location>
        <begin position="235"/>
        <end position="254"/>
    </location>
</feature>
<feature type="transmembrane region" description="Helical" evidence="10">
    <location>
        <begin position="14"/>
        <end position="37"/>
    </location>
</feature>
<dbReference type="Gene3D" id="3.30.450.20">
    <property type="entry name" value="PAS domain"/>
    <property type="match status" value="1"/>
</dbReference>
<evidence type="ECO:0000259" key="12">
    <source>
        <dbReference type="PROSITE" id="PS50110"/>
    </source>
</evidence>
<proteinExistence type="predicted"/>
<dbReference type="PROSITE" id="PS50113">
    <property type="entry name" value="PAC"/>
    <property type="match status" value="1"/>
</dbReference>
<organism evidence="15 16">
    <name type="scientific">Maridesulfovibrio salexigens (strain ATCC 14822 / DSM 2638 / NCIMB 8403 / VKM B-1763)</name>
    <name type="common">Desulfovibrio salexigens</name>
    <dbReference type="NCBI Taxonomy" id="526222"/>
    <lineage>
        <taxon>Bacteria</taxon>
        <taxon>Pseudomonadati</taxon>
        <taxon>Thermodesulfobacteriota</taxon>
        <taxon>Desulfovibrionia</taxon>
        <taxon>Desulfovibrionales</taxon>
        <taxon>Desulfovibrionaceae</taxon>
        <taxon>Maridesulfovibrio</taxon>
    </lineage>
</organism>
<protein>
    <recommendedName>
        <fullName evidence="2">histidine kinase</fullName>
        <ecNumber evidence="2">2.7.13.3</ecNumber>
    </recommendedName>
</protein>
<feature type="modified residue" description="4-aspartylphosphate" evidence="9">
    <location>
        <position position="721"/>
    </location>
</feature>
<keyword evidence="4" id="KW-0808">Transferase</keyword>
<dbReference type="PROSITE" id="PS50112">
    <property type="entry name" value="PAS"/>
    <property type="match status" value="1"/>
</dbReference>
<evidence type="ECO:0000256" key="8">
    <source>
        <dbReference type="ARBA" id="ARBA00023012"/>
    </source>
</evidence>
<dbReference type="PANTHER" id="PTHR43065:SF46">
    <property type="entry name" value="C4-DICARBOXYLATE TRANSPORT SENSOR PROTEIN DCTB"/>
    <property type="match status" value="1"/>
</dbReference>
<dbReference type="KEGG" id="dsa:Desal_3669"/>
<dbReference type="InterPro" id="IPR036097">
    <property type="entry name" value="HisK_dim/P_sf"/>
</dbReference>
<dbReference type="EMBL" id="CP001649">
    <property type="protein sequence ID" value="ACS81715.1"/>
    <property type="molecule type" value="Genomic_DNA"/>
</dbReference>
<evidence type="ECO:0000256" key="6">
    <source>
        <dbReference type="ARBA" id="ARBA00022777"/>
    </source>
</evidence>
<dbReference type="Gene3D" id="3.40.50.2300">
    <property type="match status" value="1"/>
</dbReference>
<sequence length="791" mass="88842">MKDTFGYLRKYPRYSIMIGLEILLLTCLIVLTMYAFVFQNDARKQLDVVVANREESLRLAEQLRDSSDDLTKMIRSYAATGDTRFLKYFYAILDIRDGKVKRPEKYEGFFWDYKVAEENIFEPAVGPGKSMRKQLLEQGFTDEEFAFLTKAKRLSDELVELEEKAIKAMSGSSTADNDQGREYALQLLYGKEYHDSKKKIMLAIDDFIGVLNKRTAAEVEVHQDSLDSINQTLRVLFAWSFFLVLALLLTIIKFQKKAVGDLNISLKEKTKEIHERERVETELRRNKDWLQITLNSIGDAVIATDINDIVTIMNPVAEELTGYKVAESVGKPLDDTFHIVSQDEREVPAKKILEIDLGGSSRRKDYFLVSKNQNKYLISSSAAPITGDNEELLGAILVFRDITEERRLMDQSMQTSKMEAIGQLAGGVAHDFNNMLSGIFSSVELLRRKLPEDPKVRKYLDLIFDASKRSADLTHKLLSFARKQPAVSTAINAHDSILAAVEILKKTIDRRIDINIISNSEPMMIIGDPSMIQSLFINLGINASHAMPDGGTINIECKTVDLDPVYCEVSPFEVSPGVFLDVEFCDSGTGIPKDVLPHIFEPFFTTKEQGKGTGLGLASVYGTVQQHEGAINVYSEEGVGTCFHLFFPIADDGAEVFVSEQQEDCQGSGLVLLVDDEPIVRVTAEALLMDMGFEVLIAEDGAEGVIKFKEHAEDIDLVLIDMVMPRMNGVDSFKAMRKINPNIRGVLASGFANEEEFALVKEVGFSEYIRKPYLRRNLCEILNKVFSGKQV</sequence>
<feature type="domain" description="Histidine kinase" evidence="11">
    <location>
        <begin position="427"/>
        <end position="651"/>
    </location>
</feature>
<dbReference type="SMART" id="SM00448">
    <property type="entry name" value="REC"/>
    <property type="match status" value="1"/>
</dbReference>
<comment type="catalytic activity">
    <reaction evidence="1">
        <text>ATP + protein L-histidine = ADP + protein N-phospho-L-histidine.</text>
        <dbReference type="EC" id="2.7.13.3"/>
    </reaction>
</comment>
<feature type="domain" description="Response regulatory" evidence="12">
    <location>
        <begin position="670"/>
        <end position="786"/>
    </location>
</feature>
<dbReference type="Pfam" id="PF00512">
    <property type="entry name" value="HisKA"/>
    <property type="match status" value="1"/>
</dbReference>
<dbReference type="Proteomes" id="UP000002601">
    <property type="component" value="Chromosome"/>
</dbReference>
<dbReference type="InterPro" id="IPR005467">
    <property type="entry name" value="His_kinase_dom"/>
</dbReference>